<dbReference type="InterPro" id="IPR036736">
    <property type="entry name" value="ACP-like_sf"/>
</dbReference>
<reference evidence="6" key="1">
    <citation type="submission" date="2016-10" db="EMBL/GenBank/DDBJ databases">
        <authorList>
            <person name="Varghese N."/>
            <person name="Submissions S."/>
        </authorList>
    </citation>
    <scope>NUCLEOTIDE SEQUENCE [LARGE SCALE GENOMIC DNA]</scope>
    <source>
        <strain evidence="6">CGMCC 4.7047</strain>
    </source>
</reference>
<dbReference type="PROSITE" id="PS00455">
    <property type="entry name" value="AMP_BINDING"/>
    <property type="match status" value="1"/>
</dbReference>
<dbReference type="SUPFAM" id="SSF52777">
    <property type="entry name" value="CoA-dependent acyltransferases"/>
    <property type="match status" value="2"/>
</dbReference>
<dbReference type="Proteomes" id="UP000198873">
    <property type="component" value="Unassembled WGS sequence"/>
</dbReference>
<dbReference type="Pfam" id="PF00668">
    <property type="entry name" value="Condensation"/>
    <property type="match status" value="1"/>
</dbReference>
<accession>A0A1I6RW21</accession>
<dbReference type="Gene3D" id="3.40.50.12780">
    <property type="entry name" value="N-terminal domain of ligase-like"/>
    <property type="match status" value="1"/>
</dbReference>
<dbReference type="InterPro" id="IPR000873">
    <property type="entry name" value="AMP-dep_synth/lig_dom"/>
</dbReference>
<dbReference type="InterPro" id="IPR009081">
    <property type="entry name" value="PP-bd_ACP"/>
</dbReference>
<proteinExistence type="predicted"/>
<dbReference type="InterPro" id="IPR020845">
    <property type="entry name" value="AMP-binding_CS"/>
</dbReference>
<gene>
    <name evidence="5" type="ORF">SAMN05444716_103522</name>
</gene>
<organism evidence="5 6">
    <name type="scientific">Streptomyces harbinensis</name>
    <dbReference type="NCBI Taxonomy" id="1176198"/>
    <lineage>
        <taxon>Bacteria</taxon>
        <taxon>Bacillati</taxon>
        <taxon>Actinomycetota</taxon>
        <taxon>Actinomycetes</taxon>
        <taxon>Kitasatosporales</taxon>
        <taxon>Streptomycetaceae</taxon>
        <taxon>Streptomyces</taxon>
    </lineage>
</organism>
<dbReference type="InterPro" id="IPR023213">
    <property type="entry name" value="CAT-like_dom_sf"/>
</dbReference>
<dbReference type="Gene3D" id="3.30.300.30">
    <property type="match status" value="1"/>
</dbReference>
<dbReference type="InterPro" id="IPR020806">
    <property type="entry name" value="PKS_PP-bd"/>
</dbReference>
<dbReference type="STRING" id="1176198.SAMN05444716_103522"/>
<evidence type="ECO:0000256" key="1">
    <source>
        <dbReference type="ARBA" id="ARBA00001957"/>
    </source>
</evidence>
<dbReference type="InterPro" id="IPR001242">
    <property type="entry name" value="Condensation_dom"/>
</dbReference>
<dbReference type="Pfam" id="PF00550">
    <property type="entry name" value="PP-binding"/>
    <property type="match status" value="1"/>
</dbReference>
<name>A0A1I6RW21_9ACTN</name>
<dbReference type="GO" id="GO:0005829">
    <property type="term" value="C:cytosol"/>
    <property type="evidence" value="ECO:0007669"/>
    <property type="project" value="TreeGrafter"/>
</dbReference>
<evidence type="ECO:0000313" key="5">
    <source>
        <dbReference type="EMBL" id="SFS68925.1"/>
    </source>
</evidence>
<dbReference type="RefSeq" id="WP_093842839.1">
    <property type="nucleotide sequence ID" value="NZ_FPAB01000003.1"/>
</dbReference>
<dbReference type="GO" id="GO:0031177">
    <property type="term" value="F:phosphopantetheine binding"/>
    <property type="evidence" value="ECO:0007669"/>
    <property type="project" value="InterPro"/>
</dbReference>
<keyword evidence="2" id="KW-0596">Phosphopantetheine</keyword>
<dbReference type="Pfam" id="PF00501">
    <property type="entry name" value="AMP-binding"/>
    <property type="match status" value="1"/>
</dbReference>
<dbReference type="Gene3D" id="3.30.559.30">
    <property type="entry name" value="Nonribosomal peptide synthetase, condensation domain"/>
    <property type="match status" value="1"/>
</dbReference>
<evidence type="ECO:0000313" key="6">
    <source>
        <dbReference type="Proteomes" id="UP000198873"/>
    </source>
</evidence>
<keyword evidence="6" id="KW-1185">Reference proteome</keyword>
<dbReference type="NCBIfam" id="TIGR01733">
    <property type="entry name" value="AA-adenyl-dom"/>
    <property type="match status" value="1"/>
</dbReference>
<evidence type="ECO:0000259" key="4">
    <source>
        <dbReference type="PROSITE" id="PS50075"/>
    </source>
</evidence>
<dbReference type="PANTHER" id="PTHR45527">
    <property type="entry name" value="NONRIBOSOMAL PEPTIDE SYNTHETASE"/>
    <property type="match status" value="1"/>
</dbReference>
<evidence type="ECO:0000256" key="3">
    <source>
        <dbReference type="ARBA" id="ARBA00022553"/>
    </source>
</evidence>
<feature type="domain" description="Carrier" evidence="4">
    <location>
        <begin position="976"/>
        <end position="1051"/>
    </location>
</feature>
<keyword evidence="3" id="KW-0597">Phosphoprotein</keyword>
<protein>
    <submittedName>
        <fullName evidence="5">Amino acid adenylation domain-containing protein</fullName>
    </submittedName>
</protein>
<dbReference type="PROSITE" id="PS50075">
    <property type="entry name" value="CARRIER"/>
    <property type="match status" value="1"/>
</dbReference>
<dbReference type="SUPFAM" id="SSF47336">
    <property type="entry name" value="ACP-like"/>
    <property type="match status" value="1"/>
</dbReference>
<dbReference type="SMART" id="SM00823">
    <property type="entry name" value="PKS_PP"/>
    <property type="match status" value="1"/>
</dbReference>
<dbReference type="Gene3D" id="1.10.1200.10">
    <property type="entry name" value="ACP-like"/>
    <property type="match status" value="1"/>
</dbReference>
<dbReference type="PANTHER" id="PTHR45527:SF1">
    <property type="entry name" value="FATTY ACID SYNTHASE"/>
    <property type="match status" value="1"/>
</dbReference>
<dbReference type="InterPro" id="IPR025110">
    <property type="entry name" value="AMP-bd_C"/>
</dbReference>
<dbReference type="SUPFAM" id="SSF56801">
    <property type="entry name" value="Acetyl-CoA synthetase-like"/>
    <property type="match status" value="1"/>
</dbReference>
<evidence type="ECO:0000256" key="2">
    <source>
        <dbReference type="ARBA" id="ARBA00022450"/>
    </source>
</evidence>
<sequence>MTTTVRPSGPAPGTDAPWLAPLTETQLGLLMVHRTVPVPHLYNVVAEIGLDPARTDEEVRRALAAVIAVQPALRTALHAAPQPHATLADPPPPAAVPLRTEVTASGGHARRLGELVAELSTVVFDFAAPPLLRAVHVRAAAGDRAALLLVVHHTVFDGFSLRPLVKDLESALAGRLDVVALRPARERALHRELTAQRDAAADPAVEAAAVALGERLRSVPATVLYPRPGRPTETAFTGRRRELPLSPELSAAVDRACARLSVTPFVFFSALHAAVLARHSGNATVTFGTPLLARRTIGSYGLCGFFVHTLPVVVDIDWEAGFADWVARRVAPEVQSVKERAAVPFSRIVQHAAPDRIGNRNPLFAAMLAMQDSTEVEPGGAVLTLREHGTGTAKFDLWLGVTPTAGGWLLEVEHDPELLPDPVAEGVLASLAGAVEAAAGDPAVPLTGLFRDGSALPETDGFATGPPAGTLDGWFRRTAARHPGRVAVEEPGRRLTYRELDAAAGALADGLARRGAGPGTVVGLTTSALTDTVVTTLAVLRLGSRYLPLDLSLPADRLAYMTEKAGCRLVVGEGSVPGATVLGPAEAAAGGAPAPGREGPAEPGGYIMFTSGSTGRPKGVAMSEGPLLNLTGWQLAALDMDERTRFLQYAPLGFDVSFQEIVPTLLAGGTVVSRAPADRRDFPAVVRRITDSAVTHVYLPVAALRPFVQAARAAGAALEGVSHVCVSGEQLVADREIEEFFAERPWLTLVNLYGPTETHAVTTHRLTGRDGGWPAHVPIGRPVHGVTAQLVDASGRLAPPGVAGELLLGGRCPADGYINDPERTDERFVPDPYGPPGARRYRTGDQVLRDDRGTFVFLGRDDDQVKIRGHRVELGEVESAALTHDAVREAVAAVRGTGAGRELLLFVRPAAGAAPSAGEVTALLSGLLPAPMVPGRVLTVDAVPTTGNGKYDRPALLALADTLIARQERPAPEATAAGGPLEAELLELWSGVLGRTDLSAERSLLECGAHSLNVLVAMTTIEERYGAHVPLLDFFRTPTVRALAALIEAGR</sequence>
<dbReference type="EMBL" id="FPAB01000003">
    <property type="protein sequence ID" value="SFS68925.1"/>
    <property type="molecule type" value="Genomic_DNA"/>
</dbReference>
<dbReference type="GO" id="GO:0009239">
    <property type="term" value="P:enterobactin biosynthetic process"/>
    <property type="evidence" value="ECO:0007669"/>
    <property type="project" value="TreeGrafter"/>
</dbReference>
<dbReference type="AlphaFoldDB" id="A0A1I6RW21"/>
<dbReference type="GO" id="GO:0043041">
    <property type="term" value="P:amino acid activation for nonribosomal peptide biosynthetic process"/>
    <property type="evidence" value="ECO:0007669"/>
    <property type="project" value="TreeGrafter"/>
</dbReference>
<dbReference type="GO" id="GO:0009366">
    <property type="term" value="C:enterobactin synthetase complex"/>
    <property type="evidence" value="ECO:0007669"/>
    <property type="project" value="TreeGrafter"/>
</dbReference>
<dbReference type="GO" id="GO:0047527">
    <property type="term" value="F:2,3-dihydroxybenzoate-serine ligase activity"/>
    <property type="evidence" value="ECO:0007669"/>
    <property type="project" value="TreeGrafter"/>
</dbReference>
<dbReference type="Pfam" id="PF13193">
    <property type="entry name" value="AMP-binding_C"/>
    <property type="match status" value="1"/>
</dbReference>
<dbReference type="GO" id="GO:0008610">
    <property type="term" value="P:lipid biosynthetic process"/>
    <property type="evidence" value="ECO:0007669"/>
    <property type="project" value="UniProtKB-ARBA"/>
</dbReference>
<dbReference type="InterPro" id="IPR010071">
    <property type="entry name" value="AA_adenyl_dom"/>
</dbReference>
<dbReference type="InterPro" id="IPR042099">
    <property type="entry name" value="ANL_N_sf"/>
</dbReference>
<dbReference type="InterPro" id="IPR045851">
    <property type="entry name" value="AMP-bd_C_sf"/>
</dbReference>
<comment type="cofactor">
    <cofactor evidence="1">
        <name>pantetheine 4'-phosphate</name>
        <dbReference type="ChEBI" id="CHEBI:47942"/>
    </cofactor>
</comment>
<dbReference type="Gene3D" id="3.30.559.10">
    <property type="entry name" value="Chloramphenicol acetyltransferase-like domain"/>
    <property type="match status" value="1"/>
</dbReference>